<keyword evidence="3" id="KW-1185">Reference proteome</keyword>
<proteinExistence type="predicted"/>
<protein>
    <submittedName>
        <fullName evidence="2">Uncharacterized protein</fullName>
    </submittedName>
</protein>
<dbReference type="AlphaFoldDB" id="A0A561SFL8"/>
<name>A0A561SFL8_9ACTN</name>
<evidence type="ECO:0000256" key="1">
    <source>
        <dbReference type="SAM" id="SignalP"/>
    </source>
</evidence>
<keyword evidence="1" id="KW-0732">Signal</keyword>
<accession>A0A561SFL8</accession>
<evidence type="ECO:0000313" key="2">
    <source>
        <dbReference type="EMBL" id="TWF73660.1"/>
    </source>
</evidence>
<reference evidence="2 3" key="1">
    <citation type="submission" date="2019-06" db="EMBL/GenBank/DDBJ databases">
        <title>Sequencing the genomes of 1000 actinobacteria strains.</title>
        <authorList>
            <person name="Klenk H.-P."/>
        </authorList>
    </citation>
    <scope>NUCLEOTIDE SEQUENCE [LARGE SCALE GENOMIC DNA]</scope>
    <source>
        <strain evidence="2 3">DSM 44826</strain>
    </source>
</reference>
<gene>
    <name evidence="2" type="ORF">FHX73_15276</name>
</gene>
<feature type="signal peptide" evidence="1">
    <location>
        <begin position="1"/>
        <end position="30"/>
    </location>
</feature>
<dbReference type="Proteomes" id="UP000317940">
    <property type="component" value="Unassembled WGS sequence"/>
</dbReference>
<sequence length="105" mass="10849">MLTLNRVLGTSLAAGALLLVGLAPAASAQAAPGTTGDYYATGWAFYSQTAALNNATNAVYNYANTQGFPSTECTTTSQQLWPTVAVGQPVRWNAKVQIHCAAPSA</sequence>
<dbReference type="RefSeq" id="WP_170305263.1">
    <property type="nucleotide sequence ID" value="NZ_BAAAMZ010000001.1"/>
</dbReference>
<feature type="chain" id="PRO_5022100103" evidence="1">
    <location>
        <begin position="31"/>
        <end position="105"/>
    </location>
</feature>
<evidence type="ECO:0000313" key="3">
    <source>
        <dbReference type="Proteomes" id="UP000317940"/>
    </source>
</evidence>
<organism evidence="2 3">
    <name type="scientific">Kitasatospora viridis</name>
    <dbReference type="NCBI Taxonomy" id="281105"/>
    <lineage>
        <taxon>Bacteria</taxon>
        <taxon>Bacillati</taxon>
        <taxon>Actinomycetota</taxon>
        <taxon>Actinomycetes</taxon>
        <taxon>Kitasatosporales</taxon>
        <taxon>Streptomycetaceae</taxon>
        <taxon>Kitasatospora</taxon>
    </lineage>
</organism>
<comment type="caution">
    <text evidence="2">The sequence shown here is derived from an EMBL/GenBank/DDBJ whole genome shotgun (WGS) entry which is preliminary data.</text>
</comment>
<dbReference type="EMBL" id="VIWT01000005">
    <property type="protein sequence ID" value="TWF73660.1"/>
    <property type="molecule type" value="Genomic_DNA"/>
</dbReference>